<evidence type="ECO:0000313" key="1">
    <source>
        <dbReference type="EMBL" id="KAH7060823.1"/>
    </source>
</evidence>
<evidence type="ECO:0000313" key="2">
    <source>
        <dbReference type="Proteomes" id="UP000774617"/>
    </source>
</evidence>
<organism evidence="1 2">
    <name type="scientific">Macrophomina phaseolina</name>
    <dbReference type="NCBI Taxonomy" id="35725"/>
    <lineage>
        <taxon>Eukaryota</taxon>
        <taxon>Fungi</taxon>
        <taxon>Dikarya</taxon>
        <taxon>Ascomycota</taxon>
        <taxon>Pezizomycotina</taxon>
        <taxon>Dothideomycetes</taxon>
        <taxon>Dothideomycetes incertae sedis</taxon>
        <taxon>Botryosphaeriales</taxon>
        <taxon>Botryosphaeriaceae</taxon>
        <taxon>Macrophomina</taxon>
    </lineage>
</organism>
<reference evidence="1 2" key="1">
    <citation type="journal article" date="2021" name="Nat. Commun.">
        <title>Genetic determinants of endophytism in the Arabidopsis root mycobiome.</title>
        <authorList>
            <person name="Mesny F."/>
            <person name="Miyauchi S."/>
            <person name="Thiergart T."/>
            <person name="Pickel B."/>
            <person name="Atanasova L."/>
            <person name="Karlsson M."/>
            <person name="Huettel B."/>
            <person name="Barry K.W."/>
            <person name="Haridas S."/>
            <person name="Chen C."/>
            <person name="Bauer D."/>
            <person name="Andreopoulos W."/>
            <person name="Pangilinan J."/>
            <person name="LaButti K."/>
            <person name="Riley R."/>
            <person name="Lipzen A."/>
            <person name="Clum A."/>
            <person name="Drula E."/>
            <person name="Henrissat B."/>
            <person name="Kohler A."/>
            <person name="Grigoriev I.V."/>
            <person name="Martin F.M."/>
            <person name="Hacquard S."/>
        </authorList>
    </citation>
    <scope>NUCLEOTIDE SEQUENCE [LARGE SCALE GENOMIC DNA]</scope>
    <source>
        <strain evidence="1 2">MPI-SDFR-AT-0080</strain>
    </source>
</reference>
<dbReference type="Proteomes" id="UP000774617">
    <property type="component" value="Unassembled WGS sequence"/>
</dbReference>
<accession>A0ABQ8GMD4</accession>
<keyword evidence="2" id="KW-1185">Reference proteome</keyword>
<comment type="caution">
    <text evidence="1">The sequence shown here is derived from an EMBL/GenBank/DDBJ whole genome shotgun (WGS) entry which is preliminary data.</text>
</comment>
<proteinExistence type="predicted"/>
<gene>
    <name evidence="1" type="ORF">B0J12DRAFT_345414</name>
</gene>
<name>A0ABQ8GMD4_9PEZI</name>
<dbReference type="EMBL" id="JAGTJR010000005">
    <property type="protein sequence ID" value="KAH7060823.1"/>
    <property type="molecule type" value="Genomic_DNA"/>
</dbReference>
<sequence length="221" mass="25067">MDRSHSPQLAPLYTYLNATWKLCNDFCLTDHMPPEALYHACRPARNCQGQKTPHMPQMLALSSAETGPASISAPPLATGPYFHADWFVKQRGSFSAPFFFFFFPAARLAASPSRVRHRVTFETLVRCALRHSGWRRTKRAPWDRCWPQPHSRCSSSRRWVKAGVKMGQQEWEQPQAVYNTYAGLDLPMFYAILANKAASARDLSVIGSLSPQSTEFPDTMR</sequence>
<protein>
    <submittedName>
        <fullName evidence="1">Uncharacterized protein</fullName>
    </submittedName>
</protein>